<dbReference type="NCBIfam" id="TIGR00756">
    <property type="entry name" value="PPR"/>
    <property type="match status" value="1"/>
</dbReference>
<organism evidence="5">
    <name type="scientific">Ananas comosus var. bracteatus</name>
    <name type="common">red pineapple</name>
    <dbReference type="NCBI Taxonomy" id="296719"/>
    <lineage>
        <taxon>Eukaryota</taxon>
        <taxon>Viridiplantae</taxon>
        <taxon>Streptophyta</taxon>
        <taxon>Embryophyta</taxon>
        <taxon>Tracheophyta</taxon>
        <taxon>Spermatophyta</taxon>
        <taxon>Magnoliopsida</taxon>
        <taxon>Liliopsida</taxon>
        <taxon>Poales</taxon>
        <taxon>Bromeliaceae</taxon>
        <taxon>Bromelioideae</taxon>
        <taxon>Ananas</taxon>
    </lineage>
</organism>
<dbReference type="PANTHER" id="PTHR47926">
    <property type="entry name" value="PENTATRICOPEPTIDE REPEAT-CONTAINING PROTEIN"/>
    <property type="match status" value="1"/>
</dbReference>
<feature type="repeat" description="PPR" evidence="3">
    <location>
        <begin position="183"/>
        <end position="217"/>
    </location>
</feature>
<feature type="region of interest" description="Disordered" evidence="4">
    <location>
        <begin position="1"/>
        <end position="20"/>
    </location>
</feature>
<dbReference type="InterPro" id="IPR011990">
    <property type="entry name" value="TPR-like_helical_dom_sf"/>
</dbReference>
<sequence length="273" mass="28942">MATMLSAPTPSPHRLLPASPLRPLRHHRVLLLLPSASAATHGGAAASAAAGDWPWSGASRSPSPCSTSCSRSPSPPTPPSSPRSSAAAPPRAASASAAPCSTASRALPAPLRPLRRRRLPPPLLPLLPPRPARRLFDAMPRRTVASWTTAIAMHHAAGFHRDALDLYRAMRTEAEADPSVRPNAFTYTAVLNACASARDLELGVEVHEAILRDGCGADAFVAVALIDMYAKCGRVADARHVFDAIPTNPPSPRRAPPWSRATPATARPRRPWT</sequence>
<keyword evidence="1" id="KW-0677">Repeat</keyword>
<proteinExistence type="predicted"/>
<feature type="region of interest" description="Disordered" evidence="4">
    <location>
        <begin position="243"/>
        <end position="273"/>
    </location>
</feature>
<dbReference type="Gene3D" id="1.25.40.10">
    <property type="entry name" value="Tetratricopeptide repeat domain"/>
    <property type="match status" value="1"/>
</dbReference>
<evidence type="ECO:0000256" key="3">
    <source>
        <dbReference type="PROSITE-ProRule" id="PRU00708"/>
    </source>
</evidence>
<dbReference type="InterPro" id="IPR046960">
    <property type="entry name" value="PPR_At4g14850-like_plant"/>
</dbReference>
<feature type="region of interest" description="Disordered" evidence="4">
    <location>
        <begin position="48"/>
        <end position="124"/>
    </location>
</feature>
<dbReference type="InterPro" id="IPR002885">
    <property type="entry name" value="PPR_rpt"/>
</dbReference>
<gene>
    <name evidence="5" type="ORF">CB5_LOCUS30068</name>
</gene>
<dbReference type="EMBL" id="CAJEUB010000025">
    <property type="protein sequence ID" value="CAD1846857.1"/>
    <property type="molecule type" value="Genomic_DNA"/>
</dbReference>
<keyword evidence="2" id="KW-0809">Transit peptide</keyword>
<evidence type="ECO:0000256" key="2">
    <source>
        <dbReference type="ARBA" id="ARBA00022946"/>
    </source>
</evidence>
<dbReference type="GO" id="GO:0009451">
    <property type="term" value="P:RNA modification"/>
    <property type="evidence" value="ECO:0007669"/>
    <property type="project" value="InterPro"/>
</dbReference>
<dbReference type="GO" id="GO:0003723">
    <property type="term" value="F:RNA binding"/>
    <property type="evidence" value="ECO:0007669"/>
    <property type="project" value="InterPro"/>
</dbReference>
<feature type="compositionally biased region" description="Low complexity" evidence="4">
    <location>
        <begin position="82"/>
        <end position="109"/>
    </location>
</feature>
<reference evidence="5" key="1">
    <citation type="submission" date="2020-07" db="EMBL/GenBank/DDBJ databases">
        <authorList>
            <person name="Lin J."/>
        </authorList>
    </citation>
    <scope>NUCLEOTIDE SEQUENCE</scope>
</reference>
<feature type="compositionally biased region" description="Low complexity" evidence="4">
    <location>
        <begin position="256"/>
        <end position="266"/>
    </location>
</feature>
<name>A0A6V7QVD6_ANACO</name>
<evidence type="ECO:0008006" key="6">
    <source>
        <dbReference type="Google" id="ProtNLM"/>
    </source>
</evidence>
<dbReference type="PROSITE" id="PS51375">
    <property type="entry name" value="PPR"/>
    <property type="match status" value="1"/>
</dbReference>
<dbReference type="Pfam" id="PF01535">
    <property type="entry name" value="PPR"/>
    <property type="match status" value="3"/>
</dbReference>
<evidence type="ECO:0000256" key="4">
    <source>
        <dbReference type="SAM" id="MobiDB-lite"/>
    </source>
</evidence>
<evidence type="ECO:0000313" key="5">
    <source>
        <dbReference type="EMBL" id="CAD1846857.1"/>
    </source>
</evidence>
<accession>A0A6V7QVD6</accession>
<evidence type="ECO:0000256" key="1">
    <source>
        <dbReference type="ARBA" id="ARBA00022737"/>
    </source>
</evidence>
<protein>
    <recommendedName>
        <fullName evidence="6">Pentatricopeptide repeat-containing protein</fullName>
    </recommendedName>
</protein>
<dbReference type="AlphaFoldDB" id="A0A6V7QVD6"/>
<feature type="compositionally biased region" description="Low complexity" evidence="4">
    <location>
        <begin position="48"/>
        <end position="72"/>
    </location>
</feature>